<evidence type="ECO:0000256" key="4">
    <source>
        <dbReference type="ARBA" id="ARBA00022989"/>
    </source>
</evidence>
<gene>
    <name evidence="8" type="ORF">ACFFJH_08720</name>
</gene>
<evidence type="ECO:0000259" key="7">
    <source>
        <dbReference type="SMART" id="SM01049"/>
    </source>
</evidence>
<keyword evidence="6" id="KW-0732">Signal</keyword>
<feature type="chain" id="PRO_5046358632" evidence="6">
    <location>
        <begin position="28"/>
        <end position="157"/>
    </location>
</feature>
<dbReference type="InterPro" id="IPR033480">
    <property type="entry name" value="sCache_2"/>
</dbReference>
<feature type="domain" description="Single Cache" evidence="7">
    <location>
        <begin position="26"/>
        <end position="110"/>
    </location>
</feature>
<dbReference type="RefSeq" id="WP_390211722.1">
    <property type="nucleotide sequence ID" value="NZ_JBHLXJ010000009.1"/>
</dbReference>
<dbReference type="SMART" id="SM01049">
    <property type="entry name" value="Cache_2"/>
    <property type="match status" value="1"/>
</dbReference>
<organism evidence="8 9">
    <name type="scientific">Undibacterium danionis</name>
    <dbReference type="NCBI Taxonomy" id="1812100"/>
    <lineage>
        <taxon>Bacteria</taxon>
        <taxon>Pseudomonadati</taxon>
        <taxon>Pseudomonadota</taxon>
        <taxon>Betaproteobacteria</taxon>
        <taxon>Burkholderiales</taxon>
        <taxon>Oxalobacteraceae</taxon>
        <taxon>Undibacterium</taxon>
    </lineage>
</organism>
<sequence length="157" mass="17550">MFSSTPSRLFHILLTTSALLFSSLSHSAEGGASKAEAEAMVKKAVAFIKANGDKKAYEEFNTKQGKFTDRDLYIVVYGMDGVVHAHGANVKMIGKNLMELTDIDGKAFVKERVEFAKTKPHFWQEYKFTNPENKKIEPKAMYCERLGETIVCGGIYL</sequence>
<evidence type="ECO:0000256" key="3">
    <source>
        <dbReference type="ARBA" id="ARBA00022692"/>
    </source>
</evidence>
<keyword evidence="3" id="KW-0812">Transmembrane</keyword>
<dbReference type="Gene3D" id="3.30.450.20">
    <property type="entry name" value="PAS domain"/>
    <property type="match status" value="1"/>
</dbReference>
<protein>
    <submittedName>
        <fullName evidence="8">Cache domain-containing protein</fullName>
    </submittedName>
</protein>
<reference evidence="8 9" key="1">
    <citation type="submission" date="2024-09" db="EMBL/GenBank/DDBJ databases">
        <authorList>
            <person name="Sun Q."/>
            <person name="Mori K."/>
        </authorList>
    </citation>
    <scope>NUCLEOTIDE SEQUENCE [LARGE SCALE GENOMIC DNA]</scope>
    <source>
        <strain evidence="8 9">CCM 8677</strain>
    </source>
</reference>
<evidence type="ECO:0000256" key="6">
    <source>
        <dbReference type="SAM" id="SignalP"/>
    </source>
</evidence>
<comment type="caution">
    <text evidence="8">The sequence shown here is derived from an EMBL/GenBank/DDBJ whole genome shotgun (WGS) entry which is preliminary data.</text>
</comment>
<proteinExistence type="predicted"/>
<feature type="signal peptide" evidence="6">
    <location>
        <begin position="1"/>
        <end position="27"/>
    </location>
</feature>
<keyword evidence="4" id="KW-1133">Transmembrane helix</keyword>
<dbReference type="EMBL" id="JBHLXJ010000009">
    <property type="protein sequence ID" value="MFC0349888.1"/>
    <property type="molecule type" value="Genomic_DNA"/>
</dbReference>
<dbReference type="Proteomes" id="UP001589844">
    <property type="component" value="Unassembled WGS sequence"/>
</dbReference>
<evidence type="ECO:0000313" key="8">
    <source>
        <dbReference type="EMBL" id="MFC0349888.1"/>
    </source>
</evidence>
<evidence type="ECO:0000313" key="9">
    <source>
        <dbReference type="Proteomes" id="UP001589844"/>
    </source>
</evidence>
<evidence type="ECO:0000256" key="1">
    <source>
        <dbReference type="ARBA" id="ARBA00004651"/>
    </source>
</evidence>
<keyword evidence="2" id="KW-1003">Cell membrane</keyword>
<comment type="subcellular location">
    <subcellularLocation>
        <location evidence="1">Cell membrane</location>
        <topology evidence="1">Multi-pass membrane protein</topology>
    </subcellularLocation>
</comment>
<evidence type="ECO:0000256" key="5">
    <source>
        <dbReference type="ARBA" id="ARBA00023136"/>
    </source>
</evidence>
<keyword evidence="9" id="KW-1185">Reference proteome</keyword>
<accession>A0ABV6IDL2</accession>
<keyword evidence="5" id="KW-0472">Membrane</keyword>
<dbReference type="Pfam" id="PF17200">
    <property type="entry name" value="sCache_2"/>
    <property type="match status" value="1"/>
</dbReference>
<name>A0ABV6IDL2_9BURK</name>
<evidence type="ECO:0000256" key="2">
    <source>
        <dbReference type="ARBA" id="ARBA00022475"/>
    </source>
</evidence>